<dbReference type="AlphaFoldDB" id="A0A2U2B8E9"/>
<sequence>MNLVNLESGFEFKELTQNELQETDGGIVVALCCVALVCLAGCTVNVNTGSGNINNSTEASADSTNVNVGHGSGNNL</sequence>
<gene>
    <name evidence="3" type="ORF">DDZ16_10025</name>
</gene>
<dbReference type="RefSeq" id="WP_109264323.1">
    <property type="nucleotide sequence ID" value="NZ_QEWP01000007.1"/>
</dbReference>
<keyword evidence="4" id="KW-1185">Reference proteome</keyword>
<comment type="caution">
    <text evidence="3">The sequence shown here is derived from an EMBL/GenBank/DDBJ whole genome shotgun (WGS) entry which is preliminary data.</text>
</comment>
<reference evidence="3 4" key="1">
    <citation type="submission" date="2018-05" db="EMBL/GenBank/DDBJ databases">
        <title>Marinilabilia rubrum sp. nov., isolated from saltern sediment.</title>
        <authorList>
            <person name="Zhang R."/>
        </authorList>
    </citation>
    <scope>NUCLEOTIDE SEQUENCE [LARGE SCALE GENOMIC DNA]</scope>
    <source>
        <strain evidence="3 4">WTE16</strain>
    </source>
</reference>
<dbReference type="Proteomes" id="UP000244956">
    <property type="component" value="Unassembled WGS sequence"/>
</dbReference>
<dbReference type="NCBIfam" id="TIGR03949">
    <property type="entry name" value="bact_IIb_cerein"/>
    <property type="match status" value="1"/>
</dbReference>
<keyword evidence="2" id="KW-0472">Membrane</keyword>
<feature type="region of interest" description="Disordered" evidence="1">
    <location>
        <begin position="53"/>
        <end position="76"/>
    </location>
</feature>
<evidence type="ECO:0000256" key="1">
    <source>
        <dbReference type="SAM" id="MobiDB-lite"/>
    </source>
</evidence>
<accession>A0A2U2B8E9</accession>
<protein>
    <recommendedName>
        <fullName evidence="5">Class IIb bacteriocin, lactobin A/cerein 7B family</fullName>
    </recommendedName>
</protein>
<keyword evidence="2" id="KW-0812">Transmembrane</keyword>
<dbReference type="EMBL" id="QEWP01000007">
    <property type="protein sequence ID" value="PWD99340.1"/>
    <property type="molecule type" value="Genomic_DNA"/>
</dbReference>
<evidence type="ECO:0000313" key="3">
    <source>
        <dbReference type="EMBL" id="PWD99340.1"/>
    </source>
</evidence>
<dbReference type="NCBIfam" id="TIGR01847">
    <property type="entry name" value="bacteriocin_sig"/>
    <property type="match status" value="1"/>
</dbReference>
<organism evidence="3 4">
    <name type="scientific">Marinilabilia rubra</name>
    <dbReference type="NCBI Taxonomy" id="2162893"/>
    <lineage>
        <taxon>Bacteria</taxon>
        <taxon>Pseudomonadati</taxon>
        <taxon>Bacteroidota</taxon>
        <taxon>Bacteroidia</taxon>
        <taxon>Marinilabiliales</taxon>
        <taxon>Marinilabiliaceae</taxon>
        <taxon>Marinilabilia</taxon>
    </lineage>
</organism>
<name>A0A2U2B8E9_9BACT</name>
<keyword evidence="2" id="KW-1133">Transmembrane helix</keyword>
<dbReference type="InterPro" id="IPR023991">
    <property type="entry name" value="Bacteriocin_IIb_lactobn/cerein"/>
</dbReference>
<proteinExistence type="predicted"/>
<evidence type="ECO:0000256" key="2">
    <source>
        <dbReference type="SAM" id="Phobius"/>
    </source>
</evidence>
<evidence type="ECO:0000313" key="4">
    <source>
        <dbReference type="Proteomes" id="UP000244956"/>
    </source>
</evidence>
<feature type="transmembrane region" description="Helical" evidence="2">
    <location>
        <begin position="25"/>
        <end position="46"/>
    </location>
</feature>
<dbReference type="InterPro" id="IPR010133">
    <property type="entry name" value="Bacteriocin_signal_seq"/>
</dbReference>
<evidence type="ECO:0008006" key="5">
    <source>
        <dbReference type="Google" id="ProtNLM"/>
    </source>
</evidence>